<sequence>MSQQSSLRCVYQTETHSRVCHKTHTEVFIAAILIKYLMQKCPSTVHELFVDYHKEFCTAVKIVYCYTLQHRQTMLYMRIQKEIGQAFMYHFIYISFISKKRNLQCFIYFKKEKNQIDAIKKDKGDITTDPTEIQTTIREYYKQFYTHKPVNQEEVDKFLDTCTLPRLNQKEFETLNRPITRAEVGAAINSLPTKKCPGPDGFTAEFYQTYKEELVPFFLKLYQTIQKEGILPNSFYENNIILIPKPGRDLFKKENFRPISMMNIDAKIFNKILTNRLQQHIEKLTHRDQVGFIQGMQGWFNICK</sequence>
<dbReference type="InterPro" id="IPR043502">
    <property type="entry name" value="DNA/RNA_pol_sf"/>
</dbReference>
<organism evidence="3 4">
    <name type="scientific">Callithrix jacchus</name>
    <name type="common">White-tufted-ear marmoset</name>
    <name type="synonym">Simia Jacchus</name>
    <dbReference type="NCBI Taxonomy" id="9483"/>
    <lineage>
        <taxon>Eukaryota</taxon>
        <taxon>Metazoa</taxon>
        <taxon>Chordata</taxon>
        <taxon>Craniata</taxon>
        <taxon>Vertebrata</taxon>
        <taxon>Euteleostomi</taxon>
        <taxon>Mammalia</taxon>
        <taxon>Eutheria</taxon>
        <taxon>Euarchontoglires</taxon>
        <taxon>Primates</taxon>
        <taxon>Haplorrhini</taxon>
        <taxon>Platyrrhini</taxon>
        <taxon>Cebidae</taxon>
        <taxon>Callitrichinae</taxon>
        <taxon>Callithrix</taxon>
        <taxon>Callithrix</taxon>
    </lineage>
</organism>
<dbReference type="PANTHER" id="PTHR19446">
    <property type="entry name" value="REVERSE TRANSCRIPTASES"/>
    <property type="match status" value="1"/>
</dbReference>
<dbReference type="GO" id="GO:0003964">
    <property type="term" value="F:RNA-directed DNA polymerase activity"/>
    <property type="evidence" value="ECO:0007669"/>
    <property type="project" value="UniProtKB-EC"/>
</dbReference>
<dbReference type="AlphaFoldDB" id="A0A8I3VXF4"/>
<accession>A0A8I3VXF4</accession>
<reference evidence="3 4" key="1">
    <citation type="submission" date="2009-03" db="EMBL/GenBank/DDBJ databases">
        <authorList>
            <person name="Warren W."/>
            <person name="Ye L."/>
            <person name="Minx P."/>
            <person name="Worley K."/>
            <person name="Gibbs R."/>
            <person name="Wilson R.K."/>
        </authorList>
    </citation>
    <scope>NUCLEOTIDE SEQUENCE [LARGE SCALE GENOMIC DNA]</scope>
</reference>
<feature type="domain" description="Reverse transcriptase" evidence="2">
    <location>
        <begin position="243"/>
        <end position="295"/>
    </location>
</feature>
<reference evidence="3" key="2">
    <citation type="submission" date="2025-08" db="UniProtKB">
        <authorList>
            <consortium name="Ensembl"/>
        </authorList>
    </citation>
    <scope>IDENTIFICATION</scope>
</reference>
<dbReference type="Ensembl" id="ENSCJAT00000139429.1">
    <property type="protein sequence ID" value="ENSCJAP00000080766.1"/>
    <property type="gene ID" value="ENSCJAG00000073976.1"/>
</dbReference>
<evidence type="ECO:0000259" key="2">
    <source>
        <dbReference type="Pfam" id="PF00078"/>
    </source>
</evidence>
<dbReference type="InterPro" id="IPR000477">
    <property type="entry name" value="RT_dom"/>
</dbReference>
<dbReference type="GeneTree" id="ENSGT00940000163630"/>
<dbReference type="Pfam" id="PF00078">
    <property type="entry name" value="RVT_1"/>
    <property type="match status" value="1"/>
</dbReference>
<dbReference type="SUPFAM" id="SSF56672">
    <property type="entry name" value="DNA/RNA polymerases"/>
    <property type="match status" value="1"/>
</dbReference>
<evidence type="ECO:0000313" key="3">
    <source>
        <dbReference type="Ensembl" id="ENSCJAP00000080766.1"/>
    </source>
</evidence>
<dbReference type="EC" id="2.7.7.49" evidence="1"/>
<evidence type="ECO:0000313" key="4">
    <source>
        <dbReference type="Proteomes" id="UP000008225"/>
    </source>
</evidence>
<protein>
    <recommendedName>
        <fullName evidence="1">RNA-directed DNA polymerase</fullName>
        <ecNumber evidence="1">2.7.7.49</ecNumber>
    </recommendedName>
</protein>
<evidence type="ECO:0000256" key="1">
    <source>
        <dbReference type="ARBA" id="ARBA00012493"/>
    </source>
</evidence>
<name>A0A8I3VXF4_CALJA</name>
<proteinExistence type="predicted"/>
<reference evidence="3" key="3">
    <citation type="submission" date="2025-09" db="UniProtKB">
        <authorList>
            <consortium name="Ensembl"/>
        </authorList>
    </citation>
    <scope>IDENTIFICATION</scope>
</reference>
<keyword evidence="4" id="KW-1185">Reference proteome</keyword>
<dbReference type="Proteomes" id="UP000008225">
    <property type="component" value="Chromosome 10"/>
</dbReference>